<dbReference type="Proteomes" id="UP000277928">
    <property type="component" value="Unassembled WGS sequence"/>
</dbReference>
<accession>A0A3P6SZ11</accession>
<proteinExistence type="predicted"/>
<evidence type="ECO:0000313" key="1">
    <source>
        <dbReference type="EMBL" id="VDK78007.1"/>
    </source>
</evidence>
<name>A0A3P6SZ11_LITSI</name>
<dbReference type="EMBL" id="UYRX01000229">
    <property type="protein sequence ID" value="VDK78007.1"/>
    <property type="molecule type" value="Genomic_DNA"/>
</dbReference>
<dbReference type="AlphaFoldDB" id="A0A3P6SZ11"/>
<organism evidence="1 2">
    <name type="scientific">Litomosoides sigmodontis</name>
    <name type="common">Filarial nematode worm</name>
    <dbReference type="NCBI Taxonomy" id="42156"/>
    <lineage>
        <taxon>Eukaryota</taxon>
        <taxon>Metazoa</taxon>
        <taxon>Ecdysozoa</taxon>
        <taxon>Nematoda</taxon>
        <taxon>Chromadorea</taxon>
        <taxon>Rhabditida</taxon>
        <taxon>Spirurina</taxon>
        <taxon>Spiruromorpha</taxon>
        <taxon>Filarioidea</taxon>
        <taxon>Onchocercidae</taxon>
        <taxon>Litomosoides</taxon>
    </lineage>
</organism>
<keyword evidence="2" id="KW-1185">Reference proteome</keyword>
<sequence length="74" mass="8294">MPQSLIKVDLTHLIRMVSNTKTCCSGKLENKKIKLEVPFASTGTNQQKLGLQVGNCEAMKEYEQTFQTSCDTVR</sequence>
<reference evidence="1 2" key="1">
    <citation type="submission" date="2018-08" db="EMBL/GenBank/DDBJ databases">
        <authorList>
            <person name="Laetsch R D."/>
            <person name="Stevens L."/>
            <person name="Kumar S."/>
            <person name="Blaxter L. M."/>
        </authorList>
    </citation>
    <scope>NUCLEOTIDE SEQUENCE [LARGE SCALE GENOMIC DNA]</scope>
</reference>
<evidence type="ECO:0000313" key="2">
    <source>
        <dbReference type="Proteomes" id="UP000277928"/>
    </source>
</evidence>
<protein>
    <submittedName>
        <fullName evidence="1">Uncharacterized protein</fullName>
    </submittedName>
</protein>
<gene>
    <name evidence="1" type="ORF">NLS_LOCUS3904</name>
</gene>